<name>A0A1M6SS16_PARC5</name>
<dbReference type="PANTHER" id="PTHR30121:SF6">
    <property type="entry name" value="SLR6007 PROTEIN"/>
    <property type="match status" value="1"/>
</dbReference>
<dbReference type="Pfam" id="PF12846">
    <property type="entry name" value="AAA_10"/>
    <property type="match status" value="1"/>
</dbReference>
<proteinExistence type="predicted"/>
<dbReference type="AlphaFoldDB" id="A0A1M6SS16"/>
<reference evidence="1 2" key="1">
    <citation type="submission" date="2016-11" db="EMBL/GenBank/DDBJ databases">
        <authorList>
            <person name="Jaros S."/>
            <person name="Januszkiewicz K."/>
            <person name="Wedrychowicz H."/>
        </authorList>
    </citation>
    <scope>NUCLEOTIDE SEQUENCE [LARGE SCALE GENOMIC DNA]</scope>
    <source>
        <strain evidence="1 2">DSM 15212</strain>
    </source>
</reference>
<dbReference type="EMBL" id="FRAG01000068">
    <property type="protein sequence ID" value="SHK47388.1"/>
    <property type="molecule type" value="Genomic_DNA"/>
</dbReference>
<evidence type="ECO:0000313" key="2">
    <source>
        <dbReference type="Proteomes" id="UP000184465"/>
    </source>
</evidence>
<keyword evidence="2" id="KW-1185">Reference proteome</keyword>
<dbReference type="Gene3D" id="3.40.50.300">
    <property type="entry name" value="P-loop containing nucleotide triphosphate hydrolases"/>
    <property type="match status" value="2"/>
</dbReference>
<protein>
    <submittedName>
        <fullName evidence="1">AAA-like domain-containing protein</fullName>
    </submittedName>
</protein>
<dbReference type="PANTHER" id="PTHR30121">
    <property type="entry name" value="UNCHARACTERIZED PROTEIN YJGR-RELATED"/>
    <property type="match status" value="1"/>
</dbReference>
<evidence type="ECO:0000313" key="1">
    <source>
        <dbReference type="EMBL" id="SHK47388.1"/>
    </source>
</evidence>
<dbReference type="OrthoDB" id="1647424at2"/>
<dbReference type="SUPFAM" id="SSF52540">
    <property type="entry name" value="P-loop containing nucleoside triphosphate hydrolases"/>
    <property type="match status" value="1"/>
</dbReference>
<sequence length="853" mass="99120">MASYVFPIKYYEHNLIFDQDKNCWALYRIQGENYEYLSYDLKKILRNRLSRLMINVGEEYKLLLLPFNKSIDEHFDKLKKKMKGPLKDLAVEYCDGTREFLKSKSSVEGNEYKIFLVVKLKKVSNEILKNKDFLKSLIKEPIRLVDEVMNLAAPEIFEYELNTYLELEGKLFSRIRRWVGVEREYEYTIQYLIRRNFWRSISEPPMRGDEEDKYKIIEMNGKILKRKYKDIFRPAKDIIDKNGKVAIRPLKRDILSFTEGDFENKSRHIEIKQIVDGKVKTSYQAFITFSHIPDNTLIFPGVEYLYLIQDLYFPVEIMVHVEQLNNKEALNIVRKKKREIKDQIDHASKFNNVSDSIREDEYTIREQENELEATKEPMLLTSIVFCVSDNDKKHLDEKISFLIDLYEDMGFELQNPSGSQFKLFNEFIPGAGRYETSYIHKLPPKTLAGGMLIGTKNLGDNEGQYFARMGQMEQPIYLDASNGPKRNKNGNQVFLGQQGTGKSYGANNIFYQSIISGGMGLSIDPKGDRSHWEKTLGLGEHCKVVTLTEREVDRGKLDPFIIYKNDLESAASAAVSVMSMVRKEMNDDDLTFIMGAVNYAKNQPKPCLNLTIEYFKKKHETEEDENYRARFRALAEFYENLKGLTFGNLLFGSGDEETFDLSTRLTVVQIQNLTLPDSKKSRENYNLNERLSAALIYEIGQFAIKFIHLDRSIFKIVQMDEAWVLTGTDQGKELVGKLLREGRAMNSGLQLITQNTKDLEDEGIKDHLSLKFIYKSQNKQEVLNMLELLRLPPTEENIETIMKLEHAKGECLFQDFDGRIGKIRHHVVYKFLDEAFDTTPPEQKDTENMDEAV</sequence>
<dbReference type="InterPro" id="IPR016628">
    <property type="entry name" value="ATPase_SAG2001_prd"/>
</dbReference>
<dbReference type="RefSeq" id="WP_073152841.1">
    <property type="nucleotide sequence ID" value="NZ_FRAG01000068.1"/>
</dbReference>
<organism evidence="1 2">
    <name type="scientific">Paramaledivibacter caminithermalis (strain DSM 15212 / CIP 107654 / DViRD3)</name>
    <name type="common">Clostridium caminithermale</name>
    <dbReference type="NCBI Taxonomy" id="1121301"/>
    <lineage>
        <taxon>Bacteria</taxon>
        <taxon>Bacillati</taxon>
        <taxon>Bacillota</taxon>
        <taxon>Clostridia</taxon>
        <taxon>Peptostreptococcales</taxon>
        <taxon>Caminicellaceae</taxon>
        <taxon>Paramaledivibacter</taxon>
    </lineage>
</organism>
<dbReference type="InterPro" id="IPR051162">
    <property type="entry name" value="T4SS_component"/>
</dbReference>
<gene>
    <name evidence="1" type="ORF">SAMN02745912_03411</name>
</gene>
<dbReference type="InterPro" id="IPR027417">
    <property type="entry name" value="P-loop_NTPase"/>
</dbReference>
<accession>A0A1M6SS16</accession>
<dbReference type="PIRSF" id="PIRSF015040">
    <property type="entry name" value="ATPase_SAG2001_prd"/>
    <property type="match status" value="1"/>
</dbReference>
<dbReference type="STRING" id="1121301.SAMN02745912_03411"/>
<dbReference type="Proteomes" id="UP000184465">
    <property type="component" value="Unassembled WGS sequence"/>
</dbReference>